<sequence length="565" mass="65650">MMLLEKAQRYAIDVVSGKEITTKEVKKQCECFLEDLEKQKNEDFPYYFDEGEIFKIEGILRLLNFATGLGVVGKPILEGLWDFQAFFLCNIFGWRFKSDKKKYRYRDVTLFIPRKNAKTFICALIIIILMLTEDNYSEFYSICLDRELAGEVKKAMIQIIQASPAIEKYFKISNTLSGKIVCKLTNSFYQARTAEASRNNAIRPSAFIADEVGAFRDYSNINAMKSGQLSVKNPLRFKLTTAYAIKDSIMLEELDYIKKVYSGVIDDDRMFALLYFAEEEHLWDDIGLYQANPLRIEENYNEIIDNRKAALEKPSERVEFLTKHMNVFVDSTHEKKYIDFLYWKKCEVESIDLEGKEVVVGVDLSLTTDLTAVSIMYKENGIYYLISHGFLPDGSLANRREKFDYREAARQGYCTITKGMIVNYTQVEEYIRNIENKYNCKIKCIVSDPYNAMQMMESLSNDYEVILLKQTYSNLSPPIKQFRDDVYTGKIKYAKNKLLDWCMSNTTTIKGRTTDDILLAKENQNKTRIDLVVASIFSYTQLYLKNDSVDINKYADIEFLTQLWS</sequence>
<comment type="caution">
    <text evidence="3">The sequence shown here is derived from an EMBL/GenBank/DDBJ whole genome shotgun (WGS) entry which is preliminary data.</text>
</comment>
<dbReference type="InterPro" id="IPR005021">
    <property type="entry name" value="Terminase_largesu-like"/>
</dbReference>
<evidence type="ECO:0000259" key="1">
    <source>
        <dbReference type="Pfam" id="PF03354"/>
    </source>
</evidence>
<proteinExistence type="predicted"/>
<dbReference type="EMBL" id="FRBG01000012">
    <property type="protein sequence ID" value="SHL13448.1"/>
    <property type="molecule type" value="Genomic_DNA"/>
</dbReference>
<dbReference type="InterPro" id="IPR027417">
    <property type="entry name" value="P-loop_NTPase"/>
</dbReference>
<feature type="domain" description="Terminase large subunit-like ATPase" evidence="1">
    <location>
        <begin position="82"/>
        <end position="259"/>
    </location>
</feature>
<dbReference type="AlphaFoldDB" id="A0A150FQX1"/>
<dbReference type="InterPro" id="IPR046461">
    <property type="entry name" value="TerL_ATPase"/>
</dbReference>
<evidence type="ECO:0000259" key="2">
    <source>
        <dbReference type="Pfam" id="PF20441"/>
    </source>
</evidence>
<dbReference type="STRING" id="1121328.JWYL7_1092"/>
<dbReference type="RefSeq" id="WP_066070175.1">
    <property type="nucleotide sequence ID" value="NZ_FRBG01000012.1"/>
</dbReference>
<feature type="domain" description="Terminase large subunit-like endonuclease" evidence="2">
    <location>
        <begin position="266"/>
        <end position="540"/>
    </location>
</feature>
<dbReference type="PANTHER" id="PTHR41287:SF1">
    <property type="entry name" value="PROTEIN YMFN"/>
    <property type="match status" value="1"/>
</dbReference>
<dbReference type="Proteomes" id="UP000092605">
    <property type="component" value="Unassembled WGS sequence"/>
</dbReference>
<dbReference type="PANTHER" id="PTHR41287">
    <property type="match status" value="1"/>
</dbReference>
<dbReference type="OrthoDB" id="9760250at2"/>
<accession>A0A150FQX1</accession>
<dbReference type="Gene3D" id="3.40.50.300">
    <property type="entry name" value="P-loop containing nucleotide triphosphate hydrolases"/>
    <property type="match status" value="1"/>
</dbReference>
<evidence type="ECO:0000313" key="5">
    <source>
        <dbReference type="Proteomes" id="UP000092605"/>
    </source>
</evidence>
<dbReference type="EMBL" id="LSFY01000001">
    <property type="protein sequence ID" value="KXZ40017.1"/>
    <property type="molecule type" value="Genomic_DNA"/>
</dbReference>
<dbReference type="Pfam" id="PF20441">
    <property type="entry name" value="TerL_nuclease"/>
    <property type="match status" value="1"/>
</dbReference>
<reference evidence="4 6" key="2">
    <citation type="submission" date="2016-11" db="EMBL/GenBank/DDBJ databases">
        <authorList>
            <person name="Varghese N."/>
            <person name="Submissions S."/>
        </authorList>
    </citation>
    <scope>NUCLEOTIDE SEQUENCE [LARGE SCALE GENOMIC DNA]</scope>
    <source>
        <strain evidence="4 6">DSM 7308</strain>
    </source>
</reference>
<gene>
    <name evidence="3" type="ORF">JWYL7_1092</name>
    <name evidence="4" type="ORF">SAMN05661008_01523</name>
</gene>
<dbReference type="GO" id="GO:0004519">
    <property type="term" value="F:endonuclease activity"/>
    <property type="evidence" value="ECO:0007669"/>
    <property type="project" value="InterPro"/>
</dbReference>
<evidence type="ECO:0000313" key="4">
    <source>
        <dbReference type="EMBL" id="SHL13448.1"/>
    </source>
</evidence>
<protein>
    <submittedName>
        <fullName evidence="3 4">Terminase</fullName>
    </submittedName>
</protein>
<reference evidence="3 5" key="1">
    <citation type="submission" date="2016-02" db="EMBL/GenBank/DDBJ databases">
        <title>Draft genome sequence for Clostridium paradoxum JW-YL-7.</title>
        <authorList>
            <person name="Utturkar S.M."/>
            <person name="Lancaster A."/>
            <person name="Poole F.L."/>
            <person name="Adams M.W."/>
            <person name="Brown S.D."/>
        </authorList>
    </citation>
    <scope>NUCLEOTIDE SEQUENCE [LARGE SCALE GENOMIC DNA]</scope>
    <source>
        <strain evidence="3 5">JW-YL-7</strain>
    </source>
</reference>
<dbReference type="InterPro" id="IPR046462">
    <property type="entry name" value="TerL_nuclease"/>
</dbReference>
<evidence type="ECO:0000313" key="6">
    <source>
        <dbReference type="Proteomes" id="UP000323392"/>
    </source>
</evidence>
<dbReference type="Pfam" id="PF03354">
    <property type="entry name" value="TerL_ATPase"/>
    <property type="match status" value="1"/>
</dbReference>
<evidence type="ECO:0000313" key="3">
    <source>
        <dbReference type="EMBL" id="KXZ40017.1"/>
    </source>
</evidence>
<dbReference type="PATRIC" id="fig|1121328.3.peg.1102"/>
<name>A0A150FQX1_CLOPD</name>
<organism evidence="3 5">
    <name type="scientific">Alkalithermobacter thermoalcaliphilus JW-YL-7 = DSM 7308</name>
    <dbReference type="NCBI Taxonomy" id="1121328"/>
    <lineage>
        <taxon>Bacteria</taxon>
        <taxon>Bacillati</taxon>
        <taxon>Bacillota</taxon>
        <taxon>Clostridia</taxon>
        <taxon>Peptostreptococcales</taxon>
        <taxon>Tepidibacteraceae</taxon>
        <taxon>Alkalithermobacter</taxon>
    </lineage>
</organism>
<dbReference type="Proteomes" id="UP000323392">
    <property type="component" value="Unassembled WGS sequence"/>
</dbReference>
<keyword evidence="6" id="KW-1185">Reference proteome</keyword>